<comment type="caution">
    <text evidence="5">The sequence shown here is derived from an EMBL/GenBank/DDBJ whole genome shotgun (WGS) entry which is preliminary data.</text>
</comment>
<feature type="repeat" description="ANK" evidence="3">
    <location>
        <begin position="376"/>
        <end position="409"/>
    </location>
</feature>
<reference evidence="5 6" key="1">
    <citation type="journal article" date="2017" name="Biotechnol. Biofuels">
        <title>Differential beta-glucosidase expression as a function of carbon source availability in Talaromyces amestolkiae: a genomic and proteomic approach.</title>
        <authorList>
            <person name="de Eugenio L.I."/>
            <person name="Mendez-Liter J.A."/>
            <person name="Nieto-Dominguez M."/>
            <person name="Alonso L."/>
            <person name="Gil-Munoz J."/>
            <person name="Barriuso J."/>
            <person name="Prieto A."/>
            <person name="Martinez M.J."/>
        </authorList>
    </citation>
    <scope>NUCLEOTIDE SEQUENCE [LARGE SCALE GENOMIC DNA]</scope>
    <source>
        <strain evidence="5 6">CIB</strain>
    </source>
</reference>
<name>A0A364LEJ4_TALAM</name>
<dbReference type="PROSITE" id="PS50297">
    <property type="entry name" value="ANK_REP_REGION"/>
    <property type="match status" value="6"/>
</dbReference>
<dbReference type="PANTHER" id="PTHR24173:SF74">
    <property type="entry name" value="ANKYRIN REPEAT DOMAIN-CONTAINING PROTEIN 16"/>
    <property type="match status" value="1"/>
</dbReference>
<dbReference type="InterPro" id="IPR002523">
    <property type="entry name" value="MgTranspt_CorA/ZnTranspt_ZntB"/>
</dbReference>
<feature type="repeat" description="ANK" evidence="3">
    <location>
        <begin position="138"/>
        <end position="161"/>
    </location>
</feature>
<dbReference type="Gene3D" id="1.25.40.20">
    <property type="entry name" value="Ankyrin repeat-containing domain"/>
    <property type="match status" value="5"/>
</dbReference>
<evidence type="ECO:0000256" key="1">
    <source>
        <dbReference type="ARBA" id="ARBA00022737"/>
    </source>
</evidence>
<dbReference type="Pfam" id="PF13637">
    <property type="entry name" value="Ank_4"/>
    <property type="match status" value="1"/>
</dbReference>
<gene>
    <name evidence="5" type="ORF">BHQ10_010250</name>
</gene>
<accession>A0A364LEJ4</accession>
<dbReference type="GO" id="GO:0046873">
    <property type="term" value="F:metal ion transmembrane transporter activity"/>
    <property type="evidence" value="ECO:0007669"/>
    <property type="project" value="InterPro"/>
</dbReference>
<evidence type="ECO:0000313" key="6">
    <source>
        <dbReference type="Proteomes" id="UP000249363"/>
    </source>
</evidence>
<protein>
    <submittedName>
        <fullName evidence="5">Uncharacterized protein</fullName>
    </submittedName>
</protein>
<feature type="transmembrane region" description="Helical" evidence="4">
    <location>
        <begin position="665"/>
        <end position="683"/>
    </location>
</feature>
<evidence type="ECO:0000313" key="5">
    <source>
        <dbReference type="EMBL" id="RAO74238.1"/>
    </source>
</evidence>
<dbReference type="OrthoDB" id="194358at2759"/>
<proteinExistence type="predicted"/>
<dbReference type="PANTHER" id="PTHR24173">
    <property type="entry name" value="ANKYRIN REPEAT CONTAINING"/>
    <property type="match status" value="1"/>
</dbReference>
<feature type="repeat" description="ANK" evidence="3">
    <location>
        <begin position="206"/>
        <end position="227"/>
    </location>
</feature>
<dbReference type="RefSeq" id="XP_040738752.1">
    <property type="nucleotide sequence ID" value="XM_040872860.1"/>
</dbReference>
<dbReference type="Pfam" id="PF12796">
    <property type="entry name" value="Ank_2"/>
    <property type="match status" value="4"/>
</dbReference>
<evidence type="ECO:0000256" key="3">
    <source>
        <dbReference type="PROSITE-ProRule" id="PRU00023"/>
    </source>
</evidence>
<dbReference type="SUPFAM" id="SSF48403">
    <property type="entry name" value="Ankyrin repeat"/>
    <property type="match status" value="2"/>
</dbReference>
<dbReference type="SMART" id="SM00248">
    <property type="entry name" value="ANK"/>
    <property type="match status" value="13"/>
</dbReference>
<dbReference type="Pfam" id="PF00023">
    <property type="entry name" value="Ank"/>
    <property type="match status" value="1"/>
</dbReference>
<dbReference type="InterPro" id="IPR036770">
    <property type="entry name" value="Ankyrin_rpt-contain_sf"/>
</dbReference>
<organism evidence="5 6">
    <name type="scientific">Talaromyces amestolkiae</name>
    <dbReference type="NCBI Taxonomy" id="1196081"/>
    <lineage>
        <taxon>Eukaryota</taxon>
        <taxon>Fungi</taxon>
        <taxon>Dikarya</taxon>
        <taxon>Ascomycota</taxon>
        <taxon>Pezizomycotina</taxon>
        <taxon>Eurotiomycetes</taxon>
        <taxon>Eurotiomycetidae</taxon>
        <taxon>Eurotiales</taxon>
        <taxon>Trichocomaceae</taxon>
        <taxon>Talaromyces</taxon>
        <taxon>Talaromyces sect. Talaromyces</taxon>
    </lineage>
</organism>
<feature type="repeat" description="ANK" evidence="3">
    <location>
        <begin position="69"/>
        <end position="102"/>
    </location>
</feature>
<keyword evidence="1" id="KW-0677">Repeat</keyword>
<keyword evidence="4" id="KW-0812">Transmembrane</keyword>
<feature type="repeat" description="ANK" evidence="3">
    <location>
        <begin position="103"/>
        <end position="137"/>
    </location>
</feature>
<dbReference type="AlphaFoldDB" id="A0A364LEJ4"/>
<sequence>MDIQRETINLNSKKVSELLLAGADVNTSGGEYGSAIQAAGQLGRDAILDILLKNHADINTRNVGKRNPHGRTALSLAAESGHVSVVRQLLAWDGIKVDLDDDNGRTPLSWAAGSGESFSIIVELLGRSAADAESKDINGRTPLSWAAGNGQERVVQFLLKRPDFYPDTSDKNGRTPLSWAAGNGHHVAVDLLLERDDVSFDHPDRGGRTPLSWAAEAGEVSVMKILLGKHEVDPDCEDKNGMTPLSWAAEKGKKDAVYLLLSRADVNHNSTSSESAPPLWRAAMNGHDGTVEVLLAADNIDINHRDKYGKTLLSWAAETGHAKIVKLLLSTEGLSPDSPDKVGRTALSKAAEAGRSAIVEILLKRNDVNPDSVDDENRTPLIWAAMKGHITVVELLLAKEGVNPDSKDNSGRTALLWALEMHHDHVVRPLIHRDTISLHSLVQEGSRQSAAILISAGYDVDRSDSSGTTALRLAIRNKDHKTVELLLKNGAGTRGVVAGEWLDVYGRARTDIVQLLQGADGQKHRLDQLRSEGKNPDLMRQLARDAQKWTELRAILQDHITVAQNFIMTYSMRYNANQFPTDLQNTVNEFKAKITRRLDQLDQTIRDLLQFEFAWASINESRISTRLGHNVMLFTYVSIFYLPLAFCASIWAIPNITDSGTRNPFIITSVIVGFITLCISFNLENITTLGWRLYQGWRAKVVKDMQIVDDDHWRERGYRLESANNPNSSFSSEWWLVGYWFWKLDAMVRGLLSKRGRP</sequence>
<dbReference type="GeneID" id="63799464"/>
<keyword evidence="4" id="KW-0472">Membrane</keyword>
<dbReference type="InterPro" id="IPR002110">
    <property type="entry name" value="Ankyrin_rpt"/>
</dbReference>
<keyword evidence="4" id="KW-1133">Transmembrane helix</keyword>
<dbReference type="Proteomes" id="UP000249363">
    <property type="component" value="Unassembled WGS sequence"/>
</dbReference>
<evidence type="ECO:0000256" key="4">
    <source>
        <dbReference type="SAM" id="Phobius"/>
    </source>
</evidence>
<dbReference type="GO" id="GO:0016020">
    <property type="term" value="C:membrane"/>
    <property type="evidence" value="ECO:0007669"/>
    <property type="project" value="InterPro"/>
</dbReference>
<dbReference type="STRING" id="1196081.A0A364LEJ4"/>
<feature type="transmembrane region" description="Helical" evidence="4">
    <location>
        <begin position="631"/>
        <end position="653"/>
    </location>
</feature>
<keyword evidence="2 3" id="KW-0040">ANK repeat</keyword>
<dbReference type="Pfam" id="PF01544">
    <property type="entry name" value="CorA"/>
    <property type="match status" value="1"/>
</dbReference>
<dbReference type="EMBL" id="MIKG01000031">
    <property type="protein sequence ID" value="RAO74238.1"/>
    <property type="molecule type" value="Genomic_DNA"/>
</dbReference>
<evidence type="ECO:0000256" key="2">
    <source>
        <dbReference type="ARBA" id="ARBA00023043"/>
    </source>
</evidence>
<dbReference type="PROSITE" id="PS50088">
    <property type="entry name" value="ANK_REPEAT"/>
    <property type="match status" value="7"/>
</dbReference>
<feature type="repeat" description="ANK" evidence="3">
    <location>
        <begin position="466"/>
        <end position="491"/>
    </location>
</feature>
<feature type="repeat" description="ANK" evidence="3">
    <location>
        <begin position="172"/>
        <end position="195"/>
    </location>
</feature>
<keyword evidence="6" id="KW-1185">Reference proteome</keyword>